<dbReference type="SUPFAM" id="SSF46785">
    <property type="entry name" value="Winged helix' DNA-binding domain"/>
    <property type="match status" value="1"/>
</dbReference>
<dbReference type="Proteomes" id="UP000178042">
    <property type="component" value="Unassembled WGS sequence"/>
</dbReference>
<evidence type="ECO:0000313" key="3">
    <source>
        <dbReference type="Proteomes" id="UP000178042"/>
    </source>
</evidence>
<dbReference type="PANTHER" id="PTHR34293:SF1">
    <property type="entry name" value="HTH-TYPE TRANSCRIPTIONAL REGULATOR TRMBL2"/>
    <property type="match status" value="1"/>
</dbReference>
<dbReference type="AlphaFoldDB" id="A0A1F6D9F1"/>
<dbReference type="Gene3D" id="1.10.10.10">
    <property type="entry name" value="Winged helix-like DNA-binding domain superfamily/Winged helix DNA-binding domain"/>
    <property type="match status" value="1"/>
</dbReference>
<feature type="domain" description="Transcription regulator TrmB N-terminal" evidence="1">
    <location>
        <begin position="5"/>
        <end position="72"/>
    </location>
</feature>
<sequence length="253" mass="29524">MDKELRALGLEDKEVKIYLACLANDASTPTQVAKLTGLKRATVYFYLERLKEKRLIEWEVHKARKHISPIPPHKGLKRYIAKKQEEVNRSENLVKQLLTHIEKVAHEKTSGSKVYHYEGEEGIRFAIDKLLSSRKVIYWIGSMELFIAAVGGEEEWHKMFTVRRLELGTVTRGITDRRILKYPRFSEMKDGRRNFRFLKEDFDIPALLGIFGDSICFFSLQKKEARVVLIENALMAQMLKFFFDSLWASLPEE</sequence>
<dbReference type="Pfam" id="PF01978">
    <property type="entry name" value="TrmB"/>
    <property type="match status" value="1"/>
</dbReference>
<reference evidence="2 3" key="1">
    <citation type="journal article" date="2016" name="Nat. Commun.">
        <title>Thousands of microbial genomes shed light on interconnected biogeochemical processes in an aquifer system.</title>
        <authorList>
            <person name="Anantharaman K."/>
            <person name="Brown C.T."/>
            <person name="Hug L.A."/>
            <person name="Sharon I."/>
            <person name="Castelle C.J."/>
            <person name="Probst A.J."/>
            <person name="Thomas B.C."/>
            <person name="Singh A."/>
            <person name="Wilkins M.J."/>
            <person name="Karaoz U."/>
            <person name="Brodie E.L."/>
            <person name="Williams K.H."/>
            <person name="Hubbard S.S."/>
            <person name="Banfield J.F."/>
        </authorList>
    </citation>
    <scope>NUCLEOTIDE SEQUENCE [LARGE SCALE GENOMIC DNA]</scope>
</reference>
<proteinExistence type="predicted"/>
<gene>
    <name evidence="2" type="ORF">A3C86_02335</name>
</gene>
<evidence type="ECO:0000313" key="2">
    <source>
        <dbReference type="EMBL" id="OGG58005.1"/>
    </source>
</evidence>
<accession>A0A1F6D9F1</accession>
<organism evidence="2 3">
    <name type="scientific">Candidatus Kaiserbacteria bacterium RIFCSPHIGHO2_02_FULL_49_16</name>
    <dbReference type="NCBI Taxonomy" id="1798490"/>
    <lineage>
        <taxon>Bacteria</taxon>
        <taxon>Candidatus Kaiseribacteriota</taxon>
    </lineage>
</organism>
<protein>
    <recommendedName>
        <fullName evidence="1">Transcription regulator TrmB N-terminal domain-containing protein</fullName>
    </recommendedName>
</protein>
<evidence type="ECO:0000259" key="1">
    <source>
        <dbReference type="Pfam" id="PF01978"/>
    </source>
</evidence>
<dbReference type="InterPro" id="IPR036388">
    <property type="entry name" value="WH-like_DNA-bd_sf"/>
</dbReference>
<dbReference type="InterPro" id="IPR036390">
    <property type="entry name" value="WH_DNA-bd_sf"/>
</dbReference>
<dbReference type="PANTHER" id="PTHR34293">
    <property type="entry name" value="HTH-TYPE TRANSCRIPTIONAL REGULATOR TRMBL2"/>
    <property type="match status" value="1"/>
</dbReference>
<dbReference type="InterPro" id="IPR051797">
    <property type="entry name" value="TrmB-like"/>
</dbReference>
<name>A0A1F6D9F1_9BACT</name>
<comment type="caution">
    <text evidence="2">The sequence shown here is derived from an EMBL/GenBank/DDBJ whole genome shotgun (WGS) entry which is preliminary data.</text>
</comment>
<dbReference type="EMBL" id="MFLD01000046">
    <property type="protein sequence ID" value="OGG58005.1"/>
    <property type="molecule type" value="Genomic_DNA"/>
</dbReference>
<dbReference type="InterPro" id="IPR002831">
    <property type="entry name" value="Tscrpt_reg_TrmB_N"/>
</dbReference>